<evidence type="ECO:0000256" key="1">
    <source>
        <dbReference type="SAM" id="MobiDB-lite"/>
    </source>
</evidence>
<dbReference type="AlphaFoldDB" id="A0A8H7PC12"/>
<evidence type="ECO:0000313" key="3">
    <source>
        <dbReference type="Proteomes" id="UP000639403"/>
    </source>
</evidence>
<dbReference type="Pfam" id="PF08576">
    <property type="entry name" value="DUF1764"/>
    <property type="match status" value="1"/>
</dbReference>
<feature type="compositionally biased region" description="Basic and acidic residues" evidence="1">
    <location>
        <begin position="109"/>
        <end position="123"/>
    </location>
</feature>
<dbReference type="Proteomes" id="UP000639403">
    <property type="component" value="Unassembled WGS sequence"/>
</dbReference>
<sequence>MATSEIDDIFASKGKAATKPVASSSSLPPADKVKKKKKKGTKRDSNTTLGAEDNAHRVQTVKRPVPETVLDPSARLPTAAPKKSKTTKSADAVSGSTKKRKADEDEEWFRDSRGTGPRRKTEEGWAVYKEDELGITDQGGGQHTPHLILAVILTSHLRHATMSL</sequence>
<accession>A0A8H7PC12</accession>
<reference evidence="2" key="1">
    <citation type="submission" date="2020-11" db="EMBL/GenBank/DDBJ databases">
        <authorList>
            <person name="Koelle M."/>
            <person name="Horta M.A.C."/>
            <person name="Nowrousian M."/>
            <person name="Ohm R.A."/>
            <person name="Benz P."/>
            <person name="Pilgard A."/>
        </authorList>
    </citation>
    <scope>NUCLEOTIDE SEQUENCE</scope>
    <source>
        <strain evidence="2">FPRL280</strain>
    </source>
</reference>
<protein>
    <submittedName>
        <fullName evidence="2">Uncharacterized protein</fullName>
    </submittedName>
</protein>
<feature type="region of interest" description="Disordered" evidence="1">
    <location>
        <begin position="1"/>
        <end position="123"/>
    </location>
</feature>
<comment type="caution">
    <text evidence="2">The sequence shown here is derived from an EMBL/GenBank/DDBJ whole genome shotgun (WGS) entry which is preliminary data.</text>
</comment>
<dbReference type="PANTHER" id="PTHR34066">
    <property type="entry name" value="GROWTH FACTOR 2"/>
    <property type="match status" value="1"/>
</dbReference>
<organism evidence="2 3">
    <name type="scientific">Rhodonia placenta</name>
    <dbReference type="NCBI Taxonomy" id="104341"/>
    <lineage>
        <taxon>Eukaryota</taxon>
        <taxon>Fungi</taxon>
        <taxon>Dikarya</taxon>
        <taxon>Basidiomycota</taxon>
        <taxon>Agaricomycotina</taxon>
        <taxon>Agaricomycetes</taxon>
        <taxon>Polyporales</taxon>
        <taxon>Adustoporiaceae</taxon>
        <taxon>Rhodonia</taxon>
    </lineage>
</organism>
<dbReference type="EMBL" id="JADOXO010000002">
    <property type="protein sequence ID" value="KAF9821934.1"/>
    <property type="molecule type" value="Genomic_DNA"/>
</dbReference>
<name>A0A8H7PC12_9APHY</name>
<evidence type="ECO:0000313" key="2">
    <source>
        <dbReference type="EMBL" id="KAF9821934.1"/>
    </source>
</evidence>
<gene>
    <name evidence="2" type="ORF">IEO21_00364</name>
</gene>
<proteinExistence type="predicted"/>
<dbReference type="InterPro" id="IPR013885">
    <property type="entry name" value="DUF1764_euk"/>
</dbReference>
<dbReference type="PANTHER" id="PTHR34066:SF1">
    <property type="entry name" value="DUF1764 FAMILY PROTEIN"/>
    <property type="match status" value="1"/>
</dbReference>
<reference evidence="2" key="2">
    <citation type="journal article" name="Front. Microbiol.">
        <title>Degradative Capacity of Two Strains of Rhodonia placenta: From Phenotype to Genotype.</title>
        <authorList>
            <person name="Kolle M."/>
            <person name="Horta M.A.C."/>
            <person name="Nowrousian M."/>
            <person name="Ohm R.A."/>
            <person name="Benz J.P."/>
            <person name="Pilgard A."/>
        </authorList>
    </citation>
    <scope>NUCLEOTIDE SEQUENCE</scope>
    <source>
        <strain evidence="2">FPRL280</strain>
    </source>
</reference>